<dbReference type="CDD" id="cd12320">
    <property type="entry name" value="RRM6_RBM19_RRM5_MRD1"/>
    <property type="match status" value="1"/>
</dbReference>
<dbReference type="FunFam" id="3.30.70.330:FF:000738">
    <property type="entry name" value="RNA-binding motif protein 19"/>
    <property type="match status" value="1"/>
</dbReference>
<name>A0A7R9XSM2_9CHLO</name>
<organism evidence="5">
    <name type="scientific">Ostreococcus sp. 'lucimarinus'</name>
    <dbReference type="NCBI Taxonomy" id="242159"/>
    <lineage>
        <taxon>Eukaryota</taxon>
        <taxon>Viridiplantae</taxon>
        <taxon>Chlorophyta</taxon>
        <taxon>Mamiellophyceae</taxon>
        <taxon>Mamiellales</taxon>
        <taxon>Bathycoccaceae</taxon>
        <taxon>Ostreococcus</taxon>
    </lineage>
</organism>
<dbReference type="InterPro" id="IPR035979">
    <property type="entry name" value="RBD_domain_sf"/>
</dbReference>
<dbReference type="InterPro" id="IPR000504">
    <property type="entry name" value="RRM_dom"/>
</dbReference>
<dbReference type="Pfam" id="PF00076">
    <property type="entry name" value="RRM_1"/>
    <property type="match status" value="5"/>
</dbReference>
<keyword evidence="1 2" id="KW-0694">RNA-binding</keyword>
<evidence type="ECO:0000259" key="4">
    <source>
        <dbReference type="PROSITE" id="PS50102"/>
    </source>
</evidence>
<evidence type="ECO:0000256" key="1">
    <source>
        <dbReference type="ARBA" id="ARBA00022884"/>
    </source>
</evidence>
<sequence>MDRRTSRASAGPTGRDVDDASLERAGEEDGDAAPSSRLCVKNVPKHLKDDRLREHFAAMGEVTDVKIVRTADGTSRQMAFVGYKTEAMATKALKYFDKTFIDTSRVEVQYARSVHSAQIPRPWSKYSAGSSANKEKETIKSGHGGKGEAESDGEGERWIGAREAKKLAKQKARELHDPRYKAEQLMKVDPKFREFMELMVPAKQKFWSDGFFEDQDKLEGYRKDSEKALREDGDAGSSDDEYQDLDESEDEEQEEESDKSGSESDSESESESDKVANDDKVSDMDYFKSKQSTWKDDEDDSEDSDSDDSESSSDDEQSQSPDASDDEEKSSDSDDSDDPDTLEKEETDAAEPESKDVNAADMEALSETGRIFVRNLPYTATEEEVAELFEQFGKLTAVHILVDRSTKRSKGLAYVTFVIPEDGVKAMEAVDGSIFQGRLIHLLPAKRAPQLDSTMGGVGRTGEGEDDKKDSFKTERDAERKADAGNTKAWNSLFMRQDTVAAAIAAHYGVTKAELLDSGADDLAVRMALGEAHVIATTKQQLGEAGIDAESLEQSAASSGAKSASRVKRSNCVLLLKNLPYEAEEDELRELCEKFGGVARFILPDTHTIAVVEFLEASEARRAFTGLAYKRYRHVPLYLEWAPENIFASTSKVDIKGAKALAVADASSDLAKEARDKTKAKVDAANDLAGKTASDDAVSIFVKGLDFGTTDKKLRSHFAAAAQRVSGQIIAARVVTHRGPGGKMLSRGFGFVEFDTPMVAKSVLTALQGSSLDGKTLKLELSSQGGGERDDDKAGKVPKGFSATKIVVRNVAFEATKRDIQKLFNPFGQLKQVRLPKKFDGAHRGFAFVEFNTRRETQAAMDALRGTHLYGRHIIIERAAEEEEGEEDIEAIRKKTTSRFEANENASKRTRLNSY</sequence>
<dbReference type="SMART" id="SM00360">
    <property type="entry name" value="RRM"/>
    <property type="match status" value="5"/>
</dbReference>
<feature type="region of interest" description="Disordered" evidence="3">
    <location>
        <begin position="451"/>
        <end position="483"/>
    </location>
</feature>
<dbReference type="CDD" id="cd12316">
    <property type="entry name" value="RRM3_RBM19_RRM2_MRD1"/>
    <property type="match status" value="1"/>
</dbReference>
<feature type="compositionally biased region" description="Acidic residues" evidence="3">
    <location>
        <begin position="237"/>
        <end position="257"/>
    </location>
</feature>
<feature type="domain" description="RRM" evidence="4">
    <location>
        <begin position="698"/>
        <end position="784"/>
    </location>
</feature>
<feature type="compositionally biased region" description="Basic and acidic residues" evidence="3">
    <location>
        <begin position="15"/>
        <end position="27"/>
    </location>
</feature>
<feature type="region of interest" description="Disordered" evidence="3">
    <location>
        <begin position="1"/>
        <end position="37"/>
    </location>
</feature>
<dbReference type="CDD" id="cd12565">
    <property type="entry name" value="RRM1_MRD1"/>
    <property type="match status" value="1"/>
</dbReference>
<feature type="domain" description="RRM" evidence="4">
    <location>
        <begin position="572"/>
        <end position="644"/>
    </location>
</feature>
<dbReference type="CDD" id="cd12317">
    <property type="entry name" value="RRM4_RBM19_RRM3_MRD1"/>
    <property type="match status" value="1"/>
</dbReference>
<dbReference type="AlphaFoldDB" id="A0A7R9XSM2"/>
<dbReference type="SMART" id="SM00361">
    <property type="entry name" value="RRM_1"/>
    <property type="match status" value="2"/>
</dbReference>
<dbReference type="InterPro" id="IPR003954">
    <property type="entry name" value="RRM_euk-type"/>
</dbReference>
<evidence type="ECO:0000256" key="3">
    <source>
        <dbReference type="SAM" id="MobiDB-lite"/>
    </source>
</evidence>
<dbReference type="EMBL" id="HBDX01006681">
    <property type="protein sequence ID" value="CAD8224985.1"/>
    <property type="molecule type" value="Transcribed_RNA"/>
</dbReference>
<gene>
    <name evidence="5" type="ORF">OLUC0939_LOCUS5725</name>
</gene>
<accession>A0A7R9XSM2</accession>
<feature type="compositionally biased region" description="Basic and acidic residues" evidence="3">
    <location>
        <begin position="133"/>
        <end position="156"/>
    </location>
</feature>
<evidence type="ECO:0000256" key="2">
    <source>
        <dbReference type="PROSITE-ProRule" id="PRU00176"/>
    </source>
</evidence>
<feature type="domain" description="RRM" evidence="4">
    <location>
        <begin position="804"/>
        <end position="881"/>
    </location>
</feature>
<evidence type="ECO:0000313" key="5">
    <source>
        <dbReference type="EMBL" id="CAD8224985.1"/>
    </source>
</evidence>
<protein>
    <recommendedName>
        <fullName evidence="4">RRM domain-containing protein</fullName>
    </recommendedName>
</protein>
<dbReference type="Gene3D" id="3.30.70.330">
    <property type="match status" value="5"/>
</dbReference>
<dbReference type="SUPFAM" id="SSF54928">
    <property type="entry name" value="RNA-binding domain, RBD"/>
    <property type="match status" value="4"/>
</dbReference>
<feature type="compositionally biased region" description="Basic and acidic residues" evidence="3">
    <location>
        <begin position="462"/>
        <end position="483"/>
    </location>
</feature>
<feature type="compositionally biased region" description="Basic and acidic residues" evidence="3">
    <location>
        <begin position="220"/>
        <end position="233"/>
    </location>
</feature>
<feature type="compositionally biased region" description="Basic and acidic residues" evidence="3">
    <location>
        <begin position="271"/>
        <end position="288"/>
    </location>
</feature>
<dbReference type="PROSITE" id="PS50102">
    <property type="entry name" value="RRM"/>
    <property type="match status" value="5"/>
</dbReference>
<dbReference type="InterPro" id="IPR012677">
    <property type="entry name" value="Nucleotide-bd_a/b_plait_sf"/>
</dbReference>
<feature type="domain" description="RRM" evidence="4">
    <location>
        <begin position="36"/>
        <end position="113"/>
    </location>
</feature>
<feature type="region of interest" description="Disordered" evidence="3">
    <location>
        <begin position="122"/>
        <end position="156"/>
    </location>
</feature>
<dbReference type="GO" id="GO:0003723">
    <property type="term" value="F:RNA binding"/>
    <property type="evidence" value="ECO:0007669"/>
    <property type="project" value="UniProtKB-UniRule"/>
</dbReference>
<feature type="region of interest" description="Disordered" evidence="3">
    <location>
        <begin position="220"/>
        <end position="359"/>
    </location>
</feature>
<dbReference type="PANTHER" id="PTHR10352">
    <property type="entry name" value="EUKARYOTIC TRANSLATION INITIATION FACTOR 3 SUBUNIT G"/>
    <property type="match status" value="1"/>
</dbReference>
<feature type="domain" description="RRM" evidence="4">
    <location>
        <begin position="369"/>
        <end position="447"/>
    </location>
</feature>
<proteinExistence type="predicted"/>
<dbReference type="FunFam" id="3.30.70.330:FF:000442">
    <property type="entry name" value="Multiple RNA-binding domain-containing protein 1"/>
    <property type="match status" value="1"/>
</dbReference>
<reference evidence="5" key="1">
    <citation type="submission" date="2021-01" db="EMBL/GenBank/DDBJ databases">
        <authorList>
            <person name="Corre E."/>
            <person name="Pelletier E."/>
            <person name="Niang G."/>
            <person name="Scheremetjew M."/>
            <person name="Finn R."/>
            <person name="Kale V."/>
            <person name="Holt S."/>
            <person name="Cochrane G."/>
            <person name="Meng A."/>
            <person name="Brown T."/>
            <person name="Cohen L."/>
        </authorList>
    </citation>
    <scope>NUCLEOTIDE SEQUENCE</scope>
    <source>
        <strain evidence="5">Clade-A-BCC118000</strain>
    </source>
</reference>
<feature type="compositionally biased region" description="Acidic residues" evidence="3">
    <location>
        <begin position="296"/>
        <end position="351"/>
    </location>
</feature>